<feature type="domain" description="Csd3-like second N-terminal" evidence="13">
    <location>
        <begin position="369"/>
        <end position="474"/>
    </location>
</feature>
<feature type="coiled-coil region" evidence="9">
    <location>
        <begin position="293"/>
        <end position="347"/>
    </location>
</feature>
<dbReference type="InterPro" id="IPR050570">
    <property type="entry name" value="Cell_wall_metabolism_enzyme"/>
</dbReference>
<dbReference type="Pfam" id="PF04225">
    <property type="entry name" value="LysM_OapA"/>
    <property type="match status" value="1"/>
</dbReference>
<evidence type="ECO:0000259" key="13">
    <source>
        <dbReference type="Pfam" id="PF19425"/>
    </source>
</evidence>
<evidence type="ECO:0000256" key="8">
    <source>
        <dbReference type="ARBA" id="ARBA00023049"/>
    </source>
</evidence>
<feature type="domain" description="M23ase beta-sheet core" evidence="11">
    <location>
        <begin position="487"/>
        <end position="581"/>
    </location>
</feature>
<evidence type="ECO:0000259" key="12">
    <source>
        <dbReference type="Pfam" id="PF04225"/>
    </source>
</evidence>
<comment type="subcellular location">
    <subcellularLocation>
        <location evidence="2">Cell envelope</location>
    </subcellularLocation>
</comment>
<dbReference type="SUPFAM" id="SSF51261">
    <property type="entry name" value="Duplicated hybrid motif"/>
    <property type="match status" value="1"/>
</dbReference>
<keyword evidence="10" id="KW-0472">Membrane</keyword>
<proteinExistence type="predicted"/>
<evidence type="ECO:0000313" key="14">
    <source>
        <dbReference type="EMBL" id="MBW7569409.1"/>
    </source>
</evidence>
<feature type="transmembrane region" description="Helical" evidence="10">
    <location>
        <begin position="32"/>
        <end position="53"/>
    </location>
</feature>
<keyword evidence="15" id="KW-1185">Reference proteome</keyword>
<evidence type="ECO:0000256" key="5">
    <source>
        <dbReference type="ARBA" id="ARBA00022729"/>
    </source>
</evidence>
<keyword evidence="4" id="KW-0479">Metal-binding</keyword>
<evidence type="ECO:0000259" key="11">
    <source>
        <dbReference type="Pfam" id="PF01551"/>
    </source>
</evidence>
<organism evidence="14 15">
    <name type="scientific">Succinivibrio faecicola</name>
    <dbReference type="NCBI Taxonomy" id="2820300"/>
    <lineage>
        <taxon>Bacteria</taxon>
        <taxon>Pseudomonadati</taxon>
        <taxon>Pseudomonadota</taxon>
        <taxon>Gammaproteobacteria</taxon>
        <taxon>Aeromonadales</taxon>
        <taxon>Succinivibrionaceae</taxon>
        <taxon>Succinivibrio</taxon>
    </lineage>
</organism>
<sequence>MINIKVTTNTKKEDYIAIERETGAIALPSKHLFGIFSVGIISVFLALPFGQLIPTDSSPFTAYSTGKKEKNQVLELQYLKNDEALAEKNIVISEAAGSEENYDDEIATEVLIADKSDDNVVIKDSSVDGEKVAQPLRDRFTAKSEQAIADEAKAQSKEFIENVLTPEKISAQKKRGNWYEQTVRRGDSLYKIFSYLNLSKEDYKKITFAGRKENLSLTIGDKLQFLIDKDNTLLEIFIPVENQKQLHFVRDSETNKDHFTMVKIDRLSEQQDTLIANDIKDASDMPSVALAKTKALEEQAAKLEKEQMEKQRLALLEKEKARKELQIQKQKEALERKELALAKKREQQHQKLLLTTNRPRLLIATINKNENFDRAAKRVGLTNSEIRSIKNQYHGKLNVRKLRAGDNFRVLFNGIGNKSTMTAIVIDSREYGVIPLYRHPQNHIFYQENEYNPTSGVFRRFPIMGQVKVSSPFNLNRFHPVKKVIRPHYGVDFKLSIGTPIYAPADGVVTYASYMRGGGYTVKITHKGGYSTVYMHLSKFDVKKGDEVHIGQMIAKSGNTGISTGPHLHYEVHVNGRVVDPLKVDLPSGTPAMARRLKDSFNNTVFILKTELYKKELAEHTEELAN</sequence>
<dbReference type="Proteomes" id="UP000731465">
    <property type="component" value="Unassembled WGS sequence"/>
</dbReference>
<dbReference type="PANTHER" id="PTHR21666:SF289">
    <property type="entry name" value="L-ALA--D-GLU ENDOPEPTIDASE"/>
    <property type="match status" value="1"/>
</dbReference>
<dbReference type="InterPro" id="IPR016047">
    <property type="entry name" value="M23ase_b-sheet_dom"/>
</dbReference>
<evidence type="ECO:0000256" key="6">
    <source>
        <dbReference type="ARBA" id="ARBA00022801"/>
    </source>
</evidence>
<keyword evidence="9" id="KW-0175">Coiled coil</keyword>
<keyword evidence="10" id="KW-1133">Transmembrane helix</keyword>
<evidence type="ECO:0000256" key="7">
    <source>
        <dbReference type="ARBA" id="ARBA00022833"/>
    </source>
</evidence>
<dbReference type="Pfam" id="PF01551">
    <property type="entry name" value="Peptidase_M23"/>
    <property type="match status" value="1"/>
</dbReference>
<dbReference type="CDD" id="cd12797">
    <property type="entry name" value="M23_peptidase"/>
    <property type="match status" value="1"/>
</dbReference>
<dbReference type="Gene3D" id="2.70.70.10">
    <property type="entry name" value="Glucose Permease (Domain IIA)"/>
    <property type="match status" value="1"/>
</dbReference>
<gene>
    <name evidence="14" type="ORF">J5V48_00665</name>
</gene>
<accession>A0ABS7DDN6</accession>
<keyword evidence="5" id="KW-0732">Signal</keyword>
<dbReference type="EMBL" id="JAGFNY010000001">
    <property type="protein sequence ID" value="MBW7569409.1"/>
    <property type="molecule type" value="Genomic_DNA"/>
</dbReference>
<keyword evidence="3" id="KW-0645">Protease</keyword>
<evidence type="ECO:0000256" key="9">
    <source>
        <dbReference type="SAM" id="Coils"/>
    </source>
</evidence>
<evidence type="ECO:0000256" key="3">
    <source>
        <dbReference type="ARBA" id="ARBA00022670"/>
    </source>
</evidence>
<evidence type="ECO:0000256" key="2">
    <source>
        <dbReference type="ARBA" id="ARBA00004196"/>
    </source>
</evidence>
<reference evidence="14 15" key="1">
    <citation type="submission" date="2021-03" db="EMBL/GenBank/DDBJ databases">
        <title>Succinivibrio sp. nov. isolated from feces of cow.</title>
        <authorList>
            <person name="Choi J.-Y."/>
        </authorList>
    </citation>
    <scope>NUCLEOTIDE SEQUENCE [LARGE SCALE GENOMIC DNA]</scope>
    <source>
        <strain evidence="14 15">AGMB01872</strain>
    </source>
</reference>
<dbReference type="InterPro" id="IPR007340">
    <property type="entry name" value="LysM_Opacity-associatedA"/>
</dbReference>
<comment type="cofactor">
    <cofactor evidence="1">
        <name>Zn(2+)</name>
        <dbReference type="ChEBI" id="CHEBI:29105"/>
    </cofactor>
</comment>
<keyword evidence="6" id="KW-0378">Hydrolase</keyword>
<evidence type="ECO:0000256" key="1">
    <source>
        <dbReference type="ARBA" id="ARBA00001947"/>
    </source>
</evidence>
<dbReference type="Gene3D" id="3.10.450.350">
    <property type="match status" value="2"/>
</dbReference>
<keyword evidence="10" id="KW-0812">Transmembrane</keyword>
<protein>
    <submittedName>
        <fullName evidence="14">Peptidoglycan DD-metalloendopeptidase family protein</fullName>
    </submittedName>
</protein>
<dbReference type="InterPro" id="IPR011055">
    <property type="entry name" value="Dup_hybrid_motif"/>
</dbReference>
<evidence type="ECO:0000313" key="15">
    <source>
        <dbReference type="Proteomes" id="UP000731465"/>
    </source>
</evidence>
<dbReference type="InterPro" id="IPR045834">
    <property type="entry name" value="Csd3_N2"/>
</dbReference>
<keyword evidence="7" id="KW-0862">Zinc</keyword>
<evidence type="ECO:0000256" key="10">
    <source>
        <dbReference type="SAM" id="Phobius"/>
    </source>
</evidence>
<keyword evidence="8" id="KW-0482">Metalloprotease</keyword>
<dbReference type="Pfam" id="PF19425">
    <property type="entry name" value="Csd3_N2"/>
    <property type="match status" value="1"/>
</dbReference>
<name>A0ABS7DDN6_9GAMM</name>
<feature type="domain" description="Opacity-associated protein A LysM-like" evidence="12">
    <location>
        <begin position="177"/>
        <end position="253"/>
    </location>
</feature>
<dbReference type="PANTHER" id="PTHR21666">
    <property type="entry name" value="PEPTIDASE-RELATED"/>
    <property type="match status" value="1"/>
</dbReference>
<evidence type="ECO:0000256" key="4">
    <source>
        <dbReference type="ARBA" id="ARBA00022723"/>
    </source>
</evidence>
<dbReference type="RefSeq" id="WP_219935907.1">
    <property type="nucleotide sequence ID" value="NZ_JAGFNY010000001.1"/>
</dbReference>
<comment type="caution">
    <text evidence="14">The sequence shown here is derived from an EMBL/GenBank/DDBJ whole genome shotgun (WGS) entry which is preliminary data.</text>
</comment>